<name>A0A1G7HBE4_9ACTN</name>
<protein>
    <submittedName>
        <fullName evidence="2">Uncharacterized protein</fullName>
    </submittedName>
</protein>
<dbReference type="EMBL" id="FNBT01000001">
    <property type="protein sequence ID" value="SDE97633.1"/>
    <property type="molecule type" value="Genomic_DNA"/>
</dbReference>
<accession>A0A1G7HBE4</accession>
<keyword evidence="1" id="KW-0472">Membrane</keyword>
<keyword evidence="1" id="KW-1133">Transmembrane helix</keyword>
<dbReference type="RefSeq" id="WP_091763535.1">
    <property type="nucleotide sequence ID" value="NZ_FNBT01000001.1"/>
</dbReference>
<dbReference type="Proteomes" id="UP000199406">
    <property type="component" value="Unassembled WGS sequence"/>
</dbReference>
<feature type="transmembrane region" description="Helical" evidence="1">
    <location>
        <begin position="42"/>
        <end position="63"/>
    </location>
</feature>
<proteinExistence type="predicted"/>
<dbReference type="OrthoDB" id="3302627at2"/>
<evidence type="ECO:0000313" key="2">
    <source>
        <dbReference type="EMBL" id="SDE97633.1"/>
    </source>
</evidence>
<dbReference type="STRING" id="1550231.SAMN05660662_0490"/>
<keyword evidence="1" id="KW-0812">Transmembrane</keyword>
<reference evidence="3" key="1">
    <citation type="submission" date="2016-10" db="EMBL/GenBank/DDBJ databases">
        <authorList>
            <person name="Varghese N."/>
            <person name="Submissions S."/>
        </authorList>
    </citation>
    <scope>NUCLEOTIDE SEQUENCE [LARGE SCALE GENOMIC DNA]</scope>
    <source>
        <strain evidence="3">DSM 44268</strain>
    </source>
</reference>
<sequence length="365" mass="37386">MTDPTERQLRELFAADAAGAPDASGLTALALHTARRRRRARAAAAAGLIAAVVVVGGGTVAAWDPGGAAGSADSDAAAPTGVGALAGDAAADCAGGYSTVGLSADLTREGAFALDGTVAEIEPGPDLGPEMPRQYATVRFRVHTWYHGGSGGTVDVLLDPPDIGSQTSDVKSYGVGTRLLVSGLLTSTERASGAMTVDGDEAYFGFSCGATRYHDEATAAEWAAVVAGELPTGPLPATGAESCTGYSPALVGQQDVALDGTVIEIGEQRFPRLPGETEADGYFSVTFQVHGWYRGGPGETVTLHMESPYLTTPEGDSIETYTIGTRLLVAGRLSDVAGRGLIAQSCGFTRYYDEATATEWAAATD</sequence>
<keyword evidence="3" id="KW-1185">Reference proteome</keyword>
<dbReference type="AlphaFoldDB" id="A0A1G7HBE4"/>
<evidence type="ECO:0000256" key="1">
    <source>
        <dbReference type="SAM" id="Phobius"/>
    </source>
</evidence>
<evidence type="ECO:0000313" key="3">
    <source>
        <dbReference type="Proteomes" id="UP000199406"/>
    </source>
</evidence>
<organism evidence="2 3">
    <name type="scientific">Blastococcus aurantiacus</name>
    <dbReference type="NCBI Taxonomy" id="1550231"/>
    <lineage>
        <taxon>Bacteria</taxon>
        <taxon>Bacillati</taxon>
        <taxon>Actinomycetota</taxon>
        <taxon>Actinomycetes</taxon>
        <taxon>Geodermatophilales</taxon>
        <taxon>Geodermatophilaceae</taxon>
        <taxon>Blastococcus</taxon>
    </lineage>
</organism>
<gene>
    <name evidence="2" type="ORF">SAMN05660662_0490</name>
</gene>